<reference evidence="6" key="1">
    <citation type="journal article" date="2008" name="J. Bacteriol.">
        <title>Genome sequence of Thermofilum pendens reveals an exceptional loss of biosynthetic pathways without genome reduction.</title>
        <authorList>
            <person name="Anderson I."/>
            <person name="Rodriguez J."/>
            <person name="Susanti D."/>
            <person name="Porat I."/>
            <person name="Reich C."/>
            <person name="Ulrich L.E."/>
            <person name="Elkins J.G."/>
            <person name="Mavromatis K."/>
            <person name="Lykidis A."/>
            <person name="Kim E."/>
            <person name="Thompson L.S."/>
            <person name="Nolan M."/>
            <person name="Land M."/>
            <person name="Copeland A."/>
            <person name="Lapidus A."/>
            <person name="Lucas S."/>
            <person name="Detter C."/>
            <person name="Zhulin I.B."/>
            <person name="Olsen G.J."/>
            <person name="Whitman W."/>
            <person name="Mukhopadhyay B."/>
            <person name="Bristow J."/>
            <person name="Kyrpides N."/>
        </authorList>
    </citation>
    <scope>NUCLEOTIDE SEQUENCE [LARGE SCALE GENOMIC DNA]</scope>
    <source>
        <strain evidence="6">DSM 2475 / Hrk 5</strain>
    </source>
</reference>
<evidence type="ECO:0000256" key="2">
    <source>
        <dbReference type="PROSITE-ProRule" id="PRU00703"/>
    </source>
</evidence>
<dbReference type="Gene3D" id="1.10.260.40">
    <property type="entry name" value="lambda repressor-like DNA-binding domains"/>
    <property type="match status" value="1"/>
</dbReference>
<dbReference type="SUPFAM" id="SSF47413">
    <property type="entry name" value="lambda repressor-like DNA-binding domains"/>
    <property type="match status" value="1"/>
</dbReference>
<dbReference type="eggNOG" id="arCOG00608">
    <property type="taxonomic scope" value="Archaea"/>
</dbReference>
<dbReference type="AlphaFoldDB" id="A1RXL4"/>
<dbReference type="PROSITE" id="PS50943">
    <property type="entry name" value="HTH_CROC1"/>
    <property type="match status" value="1"/>
</dbReference>
<dbReference type="InterPro" id="IPR001387">
    <property type="entry name" value="Cro/C1-type_HTH"/>
</dbReference>
<protein>
    <submittedName>
        <fullName evidence="5">Transcriptional regulator, XRE family</fullName>
    </submittedName>
</protein>
<dbReference type="Pfam" id="PF01381">
    <property type="entry name" value="HTH_3"/>
    <property type="match status" value="1"/>
</dbReference>
<dbReference type="SUPFAM" id="SSF54631">
    <property type="entry name" value="CBS-domain pair"/>
    <property type="match status" value="1"/>
</dbReference>
<dbReference type="Gene3D" id="3.10.580.10">
    <property type="entry name" value="CBS-domain"/>
    <property type="match status" value="1"/>
</dbReference>
<dbReference type="PANTHER" id="PTHR43080">
    <property type="entry name" value="CBS DOMAIN-CONTAINING PROTEIN CBSX3, MITOCHONDRIAL"/>
    <property type="match status" value="1"/>
</dbReference>
<dbReference type="InterPro" id="IPR046342">
    <property type="entry name" value="CBS_dom_sf"/>
</dbReference>
<keyword evidence="1 2" id="KW-0129">CBS domain</keyword>
<feature type="domain" description="CBS" evidence="4">
    <location>
        <begin position="149"/>
        <end position="202"/>
    </location>
</feature>
<dbReference type="KEGG" id="tpe:Tpen_0538"/>
<dbReference type="CDD" id="cd00093">
    <property type="entry name" value="HTH_XRE"/>
    <property type="match status" value="1"/>
</dbReference>
<evidence type="ECO:0000259" key="4">
    <source>
        <dbReference type="PROSITE" id="PS51371"/>
    </source>
</evidence>
<dbReference type="Pfam" id="PF00571">
    <property type="entry name" value="CBS"/>
    <property type="match status" value="2"/>
</dbReference>
<organism evidence="5 6">
    <name type="scientific">Thermofilum pendens (strain DSM 2475 / Hrk 5)</name>
    <dbReference type="NCBI Taxonomy" id="368408"/>
    <lineage>
        <taxon>Archaea</taxon>
        <taxon>Thermoproteota</taxon>
        <taxon>Thermoprotei</taxon>
        <taxon>Thermofilales</taxon>
        <taxon>Thermofilaceae</taxon>
        <taxon>Thermofilum</taxon>
    </lineage>
</organism>
<evidence type="ECO:0000256" key="1">
    <source>
        <dbReference type="ARBA" id="ARBA00023122"/>
    </source>
</evidence>
<dbReference type="EnsemblBacteria" id="ABL77944">
    <property type="protein sequence ID" value="ABL77944"/>
    <property type="gene ID" value="Tpen_0538"/>
</dbReference>
<accession>A1RXL4</accession>
<evidence type="ECO:0000313" key="6">
    <source>
        <dbReference type="Proteomes" id="UP000000641"/>
    </source>
</evidence>
<dbReference type="Proteomes" id="UP000000641">
    <property type="component" value="Chromosome"/>
</dbReference>
<name>A1RXL4_THEPD</name>
<feature type="domain" description="HTH cro/C1-type" evidence="3">
    <location>
        <begin position="21"/>
        <end position="76"/>
    </location>
</feature>
<gene>
    <name evidence="5" type="ordered locus">Tpen_0538</name>
</gene>
<proteinExistence type="predicted"/>
<evidence type="ECO:0000313" key="5">
    <source>
        <dbReference type="EMBL" id="ABL77944.1"/>
    </source>
</evidence>
<dbReference type="HOGENOM" id="CLU_116133_0_0_2"/>
<dbReference type="InterPro" id="IPR051257">
    <property type="entry name" value="Diverse_CBS-Domain"/>
</dbReference>
<evidence type="ECO:0000259" key="3">
    <source>
        <dbReference type="PROSITE" id="PS50943"/>
    </source>
</evidence>
<dbReference type="InterPro" id="IPR010982">
    <property type="entry name" value="Lambda_DNA-bd_dom_sf"/>
</dbReference>
<dbReference type="InterPro" id="IPR000644">
    <property type="entry name" value="CBS_dom"/>
</dbReference>
<keyword evidence="6" id="KW-1185">Reference proteome</keyword>
<dbReference type="InterPro" id="IPR017158">
    <property type="entry name" value="Tscrpt-reg_CBS-contain_prd"/>
</dbReference>
<sequence>MLKMHRTYYFFGMPIPSPEELRLLRLRAGLTQVELAQRAGVSQSLIARIEAGKVNPRVSTLMKIYRALESFMEEELTACEVMSSPLVYVKPSTSLLEVARIMWEKGFSQLPVIDDSSNENLGTVFDDDVLRAFIRENTRAAQLTAADVMSDPLPIISCGTKIRVVARMLGRGVPAVLVEDEMKIKGIITKSDIAKLLVVSVK</sequence>
<dbReference type="SMART" id="SM00530">
    <property type="entry name" value="HTH_XRE"/>
    <property type="match status" value="1"/>
</dbReference>
<dbReference type="PROSITE" id="PS51371">
    <property type="entry name" value="CBS"/>
    <property type="match status" value="2"/>
</dbReference>
<dbReference type="SMART" id="SM00116">
    <property type="entry name" value="CBS"/>
    <property type="match status" value="2"/>
</dbReference>
<dbReference type="PIRSF" id="PIRSF037253">
    <property type="entry name" value="HTH_CBS_prd"/>
    <property type="match status" value="1"/>
</dbReference>
<dbReference type="GO" id="GO:0003677">
    <property type="term" value="F:DNA binding"/>
    <property type="evidence" value="ECO:0007669"/>
    <property type="project" value="InterPro"/>
</dbReference>
<feature type="domain" description="CBS" evidence="4">
    <location>
        <begin position="82"/>
        <end position="139"/>
    </location>
</feature>
<dbReference type="STRING" id="368408.Tpen_0538"/>
<dbReference type="EMBL" id="CP000505">
    <property type="protein sequence ID" value="ABL77944.1"/>
    <property type="molecule type" value="Genomic_DNA"/>
</dbReference>
<dbReference type="PANTHER" id="PTHR43080:SF4">
    <property type="entry name" value="CRO-LIKE PROTEIN"/>
    <property type="match status" value="1"/>
</dbReference>